<evidence type="ECO:0000313" key="2">
    <source>
        <dbReference type="Proteomes" id="UP000494040"/>
    </source>
</evidence>
<dbReference type="Pfam" id="PF12044">
    <property type="entry name" value="Metallopep"/>
    <property type="match status" value="1"/>
</dbReference>
<organism evidence="1 2">
    <name type="scientific">Cimex lectularius</name>
    <name type="common">Bed bug</name>
    <name type="synonym">Acanthia lectularia</name>
    <dbReference type="NCBI Taxonomy" id="79782"/>
    <lineage>
        <taxon>Eukaryota</taxon>
        <taxon>Metazoa</taxon>
        <taxon>Ecdysozoa</taxon>
        <taxon>Arthropoda</taxon>
        <taxon>Hexapoda</taxon>
        <taxon>Insecta</taxon>
        <taxon>Pterygota</taxon>
        <taxon>Neoptera</taxon>
        <taxon>Paraneoptera</taxon>
        <taxon>Hemiptera</taxon>
        <taxon>Heteroptera</taxon>
        <taxon>Panheteroptera</taxon>
        <taxon>Cimicomorpha</taxon>
        <taxon>Cimicidae</taxon>
        <taxon>Cimex</taxon>
    </lineage>
</organism>
<dbReference type="OMA" id="YQGFDAP"/>
<dbReference type="Proteomes" id="UP000494040">
    <property type="component" value="Unassembled WGS sequence"/>
</dbReference>
<dbReference type="EnsemblMetazoa" id="XM_014399885.2">
    <property type="protein sequence ID" value="XP_014255371.1"/>
    <property type="gene ID" value="LOC106669959"/>
</dbReference>
<dbReference type="PANTHER" id="PTHR21054:SF2">
    <property type="entry name" value="MIP04191P"/>
    <property type="match status" value="1"/>
</dbReference>
<dbReference type="OrthoDB" id="74460at2759"/>
<dbReference type="InterPro" id="IPR053002">
    <property type="entry name" value="Metalloproteinase_M10B"/>
</dbReference>
<accession>A0A8I6S1N5</accession>
<evidence type="ECO:0000313" key="1">
    <source>
        <dbReference type="EnsemblMetazoa" id="XP_014255371.1"/>
    </source>
</evidence>
<protein>
    <recommendedName>
        <fullName evidence="3">Zinc metalloproteinase</fullName>
    </recommendedName>
</protein>
<keyword evidence="2" id="KW-1185">Reference proteome</keyword>
<reference evidence="1" key="1">
    <citation type="submission" date="2022-01" db="UniProtKB">
        <authorList>
            <consortium name="EnsemblMetazoa"/>
        </authorList>
    </citation>
    <scope>IDENTIFICATION</scope>
</reference>
<proteinExistence type="predicted"/>
<name>A0A8I6S1N5_CIMLE</name>
<sequence>MEIKIHDWDDNETVNHNIILIKGAIACKGQTLNCEEGCKLLCRNDNAEGEWPVVHGSFKCLAKLKQGSNRIILEYKTARKQLDINLKYNETKLCICPVYIVCKGHDGRFQAPPGCDNSIENACKRIALGLNLVQCVFAEKLHEQGFGRKSFQLETDLYDGVPECHVFRSDLSVDDARKWDEQKLWEYFGRELMCSELGDEHRKYLVFLSCTYWDGSSVSGDPALGGGGLALLGSACLHTWPTDLANVVDCFTSKEKIGPSLLDNSCFRGTYGGCYSTSFGSVCHEIGHMFNLGHSPTGIMSRGFDHIGRVFTMSSNQHKNDEIALMPCLSVQLGPSTLVKSQTRSKKNQKEDDMTHLTKSCATLLAHHKWFNNDTDVELDMRFDSLRNVLTSENGLKVVQLRASCGAVLKSWELGSKSPHKHLILPRTTSNTTSLVAMDANGNILSLQI</sequence>
<gene>
    <name evidence="1" type="primary">106669959</name>
</gene>
<evidence type="ECO:0008006" key="3">
    <source>
        <dbReference type="Google" id="ProtNLM"/>
    </source>
</evidence>
<dbReference type="PANTHER" id="PTHR21054">
    <property type="entry name" value="ZINC METALLOPROTEINASE-RELATED"/>
    <property type="match status" value="1"/>
</dbReference>
<dbReference type="AlphaFoldDB" id="A0A8I6S1N5"/>
<dbReference type="KEGG" id="clec:106669959"/>
<dbReference type="InterPro" id="IPR021917">
    <property type="entry name" value="Unchr_Zn-peptidase-like"/>
</dbReference>